<evidence type="ECO:0000313" key="1">
    <source>
        <dbReference type="EMBL" id="EYC22975.1"/>
    </source>
</evidence>
<keyword evidence="2" id="KW-1185">Reference proteome</keyword>
<reference evidence="2" key="1">
    <citation type="journal article" date="2015" name="Nat. Genet.">
        <title>The genome and transcriptome of the zoonotic hookworm Ancylostoma ceylanicum identify infection-specific gene families.</title>
        <authorList>
            <person name="Schwarz E.M."/>
            <person name="Hu Y."/>
            <person name="Antoshechkin I."/>
            <person name="Miller M.M."/>
            <person name="Sternberg P.W."/>
            <person name="Aroian R.V."/>
        </authorList>
    </citation>
    <scope>NUCLEOTIDE SEQUENCE</scope>
    <source>
        <strain evidence="2">HY135</strain>
    </source>
</reference>
<accession>A0A016V6B0</accession>
<gene>
    <name evidence="1" type="primary">Acey_s0016.g3050</name>
    <name evidence="1" type="ORF">Y032_0016g3050</name>
</gene>
<organism evidence="1 2">
    <name type="scientific">Ancylostoma ceylanicum</name>
    <dbReference type="NCBI Taxonomy" id="53326"/>
    <lineage>
        <taxon>Eukaryota</taxon>
        <taxon>Metazoa</taxon>
        <taxon>Ecdysozoa</taxon>
        <taxon>Nematoda</taxon>
        <taxon>Chromadorea</taxon>
        <taxon>Rhabditida</taxon>
        <taxon>Rhabditina</taxon>
        <taxon>Rhabditomorpha</taxon>
        <taxon>Strongyloidea</taxon>
        <taxon>Ancylostomatidae</taxon>
        <taxon>Ancylostomatinae</taxon>
        <taxon>Ancylostoma</taxon>
    </lineage>
</organism>
<dbReference type="AlphaFoldDB" id="A0A016V6B0"/>
<name>A0A016V6B0_9BILA</name>
<comment type="caution">
    <text evidence="1">The sequence shown here is derived from an EMBL/GenBank/DDBJ whole genome shotgun (WGS) entry which is preliminary data.</text>
</comment>
<proteinExistence type="predicted"/>
<dbReference type="Proteomes" id="UP000024635">
    <property type="component" value="Unassembled WGS sequence"/>
</dbReference>
<sequence>MLLYPMNRKQVATDVIHCIEFEGACGFEEYKRAARSRRGVLLDCLPLSASTVIVAPKKSLPHAAPPVC</sequence>
<dbReference type="EMBL" id="JARK01001352">
    <property type="protein sequence ID" value="EYC22975.1"/>
    <property type="molecule type" value="Genomic_DNA"/>
</dbReference>
<protein>
    <submittedName>
        <fullName evidence="1">Uncharacterized protein</fullName>
    </submittedName>
</protein>
<evidence type="ECO:0000313" key="2">
    <source>
        <dbReference type="Proteomes" id="UP000024635"/>
    </source>
</evidence>